<evidence type="ECO:0000256" key="2">
    <source>
        <dbReference type="ARBA" id="ARBA00022679"/>
    </source>
</evidence>
<accession>A0A3S4B1Y8</accession>
<dbReference type="EMBL" id="UWOC01000151">
    <property type="protein sequence ID" value="VCU09645.1"/>
    <property type="molecule type" value="Genomic_DNA"/>
</dbReference>
<dbReference type="AlphaFoldDB" id="A0A3S4B1Y8"/>
<evidence type="ECO:0000313" key="8">
    <source>
        <dbReference type="Proteomes" id="UP000289200"/>
    </source>
</evidence>
<proteinExistence type="inferred from homology"/>
<comment type="similarity">
    <text evidence="4">Belongs to the MT-A70-like family.</text>
</comment>
<gene>
    <name evidence="7" type="primary">spo0C_3</name>
    <name evidence="7" type="ORF">RHODGE_RHODGE_02814</name>
</gene>
<dbReference type="RefSeq" id="WP_165363945.1">
    <property type="nucleotide sequence ID" value="NZ_UWOC01000151.1"/>
</dbReference>
<keyword evidence="2" id="KW-0808">Transferase</keyword>
<dbReference type="InterPro" id="IPR007757">
    <property type="entry name" value="MT-A70-like"/>
</dbReference>
<protein>
    <submittedName>
        <fullName evidence="7">Chromosome-partitioning protein Spo0J</fullName>
    </submittedName>
</protein>
<dbReference type="GO" id="GO:0032259">
    <property type="term" value="P:methylation"/>
    <property type="evidence" value="ECO:0007669"/>
    <property type="project" value="UniProtKB-KW"/>
</dbReference>
<feature type="region of interest" description="Disordered" evidence="5">
    <location>
        <begin position="440"/>
        <end position="509"/>
    </location>
</feature>
<sequence length="509" mass="54992">MPEIDLHLCYPSLAARPVDSASVDVLAASIAENGLMQPITVRPAKRSRAGQTCDAYEVIAGMHRVKAFRKLGRTTIPAVVVEVDDLRAELMLIDENLARNDLSAAERASYNTRRKAIWQELHPETKRHAAGNGRTKAELVAQVEQPTSEPAARYDEVAASATGQASSTIRRDCTRGEALGGAALAKVARTSLDKGEELDALAKLRKTDAARAAELIDRAAAGEKVSAKIELKKAARAAREADLGARQCALPQRRYGVILADPEWRFAVRSRETGLDRAADNHYPTSSTDEIAARDVGAIAADDCALFLWATVPMLPDALRVMAAWGFRYVSHFVWAKDRVGTGYWNRNRHELLLVGTRGAPPAPAPGTQWDSLIEAPVGAHSAKPEQFLALVEAYYPSLAKIELNRRGPPRPGWDAWGNEAEPPAQDADIDTGEIAGTETAYPAGADDQSAGSPTVESSHEVSQSDVSRMPREGPAVSQRSARHAEPEDDGLDIPAFLRRPAPSETTET</sequence>
<feature type="region of interest" description="Disordered" evidence="5">
    <location>
        <begin position="411"/>
        <end position="430"/>
    </location>
</feature>
<evidence type="ECO:0000256" key="5">
    <source>
        <dbReference type="SAM" id="MobiDB-lite"/>
    </source>
</evidence>
<dbReference type="InterPro" id="IPR003115">
    <property type="entry name" value="ParB_N"/>
</dbReference>
<dbReference type="CDD" id="cd16409">
    <property type="entry name" value="ParB_N_like"/>
    <property type="match status" value="1"/>
</dbReference>
<dbReference type="PANTHER" id="PTHR12829">
    <property type="entry name" value="N6-ADENOSINE-METHYLTRANSFERASE"/>
    <property type="match status" value="1"/>
</dbReference>
<evidence type="ECO:0000256" key="3">
    <source>
        <dbReference type="ARBA" id="ARBA00022691"/>
    </source>
</evidence>
<evidence type="ECO:0000259" key="6">
    <source>
        <dbReference type="SMART" id="SM00470"/>
    </source>
</evidence>
<organism evidence="7 8">
    <name type="scientific">Rhodoplanes serenus</name>
    <dbReference type="NCBI Taxonomy" id="200615"/>
    <lineage>
        <taxon>Bacteria</taxon>
        <taxon>Pseudomonadati</taxon>
        <taxon>Pseudomonadota</taxon>
        <taxon>Alphaproteobacteria</taxon>
        <taxon>Hyphomicrobiales</taxon>
        <taxon>Nitrobacteraceae</taxon>
        <taxon>Rhodoplanes</taxon>
    </lineage>
</organism>
<feature type="compositionally biased region" description="Polar residues" evidence="5">
    <location>
        <begin position="450"/>
        <end position="467"/>
    </location>
</feature>
<evidence type="ECO:0000256" key="1">
    <source>
        <dbReference type="ARBA" id="ARBA00022603"/>
    </source>
</evidence>
<dbReference type="InterPro" id="IPR036086">
    <property type="entry name" value="ParB/Sulfiredoxin_sf"/>
</dbReference>
<evidence type="ECO:0000313" key="7">
    <source>
        <dbReference type="EMBL" id="VCU09645.1"/>
    </source>
</evidence>
<dbReference type="SUPFAM" id="SSF53335">
    <property type="entry name" value="S-adenosyl-L-methionine-dependent methyltransferases"/>
    <property type="match status" value="1"/>
</dbReference>
<dbReference type="SMART" id="SM00470">
    <property type="entry name" value="ParB"/>
    <property type="match status" value="1"/>
</dbReference>
<keyword evidence="8" id="KW-1185">Reference proteome</keyword>
<keyword evidence="1" id="KW-0489">Methyltransferase</keyword>
<comment type="caution">
    <text evidence="7">The sequence shown here is derived from an EMBL/GenBank/DDBJ whole genome shotgun (WGS) entry which is preliminary data.</text>
</comment>
<dbReference type="InterPro" id="IPR029063">
    <property type="entry name" value="SAM-dependent_MTases_sf"/>
</dbReference>
<keyword evidence="3" id="KW-0949">S-adenosyl-L-methionine</keyword>
<dbReference type="SUPFAM" id="SSF110849">
    <property type="entry name" value="ParB/Sulfiredoxin"/>
    <property type="match status" value="1"/>
</dbReference>
<dbReference type="PROSITE" id="PS51143">
    <property type="entry name" value="MT_A70"/>
    <property type="match status" value="1"/>
</dbReference>
<dbReference type="Proteomes" id="UP000289200">
    <property type="component" value="Unassembled WGS sequence"/>
</dbReference>
<dbReference type="Gene3D" id="3.90.1530.10">
    <property type="entry name" value="Conserved hypothetical protein from pyrococcus furiosus pfu- 392566-001, ParB domain"/>
    <property type="match status" value="1"/>
</dbReference>
<dbReference type="Pfam" id="PF02195">
    <property type="entry name" value="ParB_N"/>
    <property type="match status" value="1"/>
</dbReference>
<name>A0A3S4B1Y8_9BRAD</name>
<dbReference type="PANTHER" id="PTHR12829:SF7">
    <property type="entry name" value="N6-ADENOSINE-METHYLTRANSFERASE CATALYTIC SUBUNIT"/>
    <property type="match status" value="1"/>
</dbReference>
<evidence type="ECO:0000256" key="4">
    <source>
        <dbReference type="PROSITE-ProRule" id="PRU00489"/>
    </source>
</evidence>
<reference evidence="8" key="1">
    <citation type="submission" date="2018-10" db="EMBL/GenBank/DDBJ databases">
        <authorList>
            <person name="Peiro R."/>
            <person name="Begona"/>
            <person name="Cbmso G."/>
            <person name="Lopez M."/>
            <person name="Gonzalez S."/>
            <person name="Sacristan E."/>
            <person name="Castillo E."/>
        </authorList>
    </citation>
    <scope>NUCLEOTIDE SEQUENCE [LARGE SCALE GENOMIC DNA]</scope>
</reference>
<dbReference type="GO" id="GO:0008168">
    <property type="term" value="F:methyltransferase activity"/>
    <property type="evidence" value="ECO:0007669"/>
    <property type="project" value="UniProtKB-KW"/>
</dbReference>
<dbReference type="Pfam" id="PF05063">
    <property type="entry name" value="MT-A70"/>
    <property type="match status" value="1"/>
</dbReference>
<feature type="domain" description="ParB-like N-terminal" evidence="6">
    <location>
        <begin position="2"/>
        <end position="97"/>
    </location>
</feature>